<evidence type="ECO:0000256" key="11">
    <source>
        <dbReference type="RuleBase" id="RU000488"/>
    </source>
</evidence>
<protein>
    <submittedName>
        <fullName evidence="12">Mitochondrial 2-oxodicarboxylate carrier 2</fullName>
    </submittedName>
</protein>
<dbReference type="OrthoDB" id="434783at2759"/>
<keyword evidence="3 11" id="KW-0813">Transport</keyword>
<evidence type="ECO:0000256" key="10">
    <source>
        <dbReference type="PROSITE-ProRule" id="PRU00282"/>
    </source>
</evidence>
<evidence type="ECO:0000256" key="4">
    <source>
        <dbReference type="ARBA" id="ARBA00022692"/>
    </source>
</evidence>
<evidence type="ECO:0000256" key="2">
    <source>
        <dbReference type="ARBA" id="ARBA00006375"/>
    </source>
</evidence>
<dbReference type="PANTHER" id="PTHR46356:SF1">
    <property type="entry name" value="MITOCHONDRIAL 2-OXODICARBOXYLATE CARRIER"/>
    <property type="match status" value="1"/>
</dbReference>
<dbReference type="PRINTS" id="PR00926">
    <property type="entry name" value="MITOCARRIER"/>
</dbReference>
<dbReference type="InterPro" id="IPR051752">
    <property type="entry name" value="Mito_2-oxodicarb_carrier"/>
</dbReference>
<reference evidence="12 13" key="1">
    <citation type="submission" date="2016-07" db="EMBL/GenBank/DDBJ databases">
        <title>Pervasive Adenine N6-methylation of Active Genes in Fungi.</title>
        <authorList>
            <consortium name="DOE Joint Genome Institute"/>
            <person name="Mondo S.J."/>
            <person name="Dannebaum R.O."/>
            <person name="Kuo R.C."/>
            <person name="Labutti K."/>
            <person name="Haridas S."/>
            <person name="Kuo A."/>
            <person name="Salamov A."/>
            <person name="Ahrendt S.R."/>
            <person name="Lipzen A."/>
            <person name="Sullivan W."/>
            <person name="Andreopoulos W.B."/>
            <person name="Clum A."/>
            <person name="Lindquist E."/>
            <person name="Daum C."/>
            <person name="Ramamoorthy G.K."/>
            <person name="Gryganskyi A."/>
            <person name="Culley D."/>
            <person name="Magnuson J.K."/>
            <person name="James T.Y."/>
            <person name="O'Malley M.A."/>
            <person name="Stajich J.E."/>
            <person name="Spatafora J.W."/>
            <person name="Visel A."/>
            <person name="Grigoriev I.V."/>
        </authorList>
    </citation>
    <scope>NUCLEOTIDE SEQUENCE [LARGE SCALE GENOMIC DNA]</scope>
    <source>
        <strain evidence="12 13">JEL800</strain>
    </source>
</reference>
<keyword evidence="4 10" id="KW-0812">Transmembrane</keyword>
<feature type="repeat" description="Solcar" evidence="10">
    <location>
        <begin position="229"/>
        <end position="316"/>
    </location>
</feature>
<comment type="subcellular location">
    <subcellularLocation>
        <location evidence="1">Mitochondrion inner membrane</location>
        <topology evidence="1">Multi-pass membrane protein</topology>
    </subcellularLocation>
</comment>
<dbReference type="InterPro" id="IPR023395">
    <property type="entry name" value="MCP_dom_sf"/>
</dbReference>
<evidence type="ECO:0000256" key="8">
    <source>
        <dbReference type="ARBA" id="ARBA00023128"/>
    </source>
</evidence>
<dbReference type="PANTHER" id="PTHR46356">
    <property type="entry name" value="MITOCHONDRIAL 2-OXODICARBOXYLATE CARRIER"/>
    <property type="match status" value="1"/>
</dbReference>
<feature type="repeat" description="Solcar" evidence="10">
    <location>
        <begin position="134"/>
        <end position="220"/>
    </location>
</feature>
<evidence type="ECO:0000256" key="9">
    <source>
        <dbReference type="ARBA" id="ARBA00023136"/>
    </source>
</evidence>
<dbReference type="SUPFAM" id="SSF103506">
    <property type="entry name" value="Mitochondrial carrier"/>
    <property type="match status" value="1"/>
</dbReference>
<dbReference type="EMBL" id="MCGO01000002">
    <property type="protein sequence ID" value="ORY53111.1"/>
    <property type="molecule type" value="Genomic_DNA"/>
</dbReference>
<dbReference type="InterPro" id="IPR018108">
    <property type="entry name" value="MCP_transmembrane"/>
</dbReference>
<sequence>MPIQDTLVHVRVFPVVFDRCHLHFQIFSDNNETMAEKPLPLWMNVSAGAIAGVTEILVCYPLDVVKTRFQLQVSGTATAYKSLGDAFTKIIKQEGFGALYRGILPPIMVEAPKRAIKFTANEEYTKLFKPHFKDAQTLSIMTGMAAGFTESVVVVSPDLIKIRLQDKRNAGLYKSSADCVQKIWAAEGFAGFWRGVEATALRHIFWNAGYFGCIQYVRSVLPKAETKEAKMLNNMAAGTIGGTVGTILNTPFDVVKSRVQGQVAAPYKYNWSVPAIATIVREEGFGALYKGFVPKVLRLGPGGGILLVTFDVVTTFMRKTFM</sequence>
<dbReference type="GO" id="GO:0005743">
    <property type="term" value="C:mitochondrial inner membrane"/>
    <property type="evidence" value="ECO:0007669"/>
    <property type="project" value="UniProtKB-SubCell"/>
</dbReference>
<accession>A0A1Y2D1E4</accession>
<evidence type="ECO:0000313" key="12">
    <source>
        <dbReference type="EMBL" id="ORY53111.1"/>
    </source>
</evidence>
<evidence type="ECO:0000256" key="5">
    <source>
        <dbReference type="ARBA" id="ARBA00022737"/>
    </source>
</evidence>
<dbReference type="Gene3D" id="1.50.40.10">
    <property type="entry name" value="Mitochondrial carrier domain"/>
    <property type="match status" value="1"/>
</dbReference>
<comment type="caution">
    <text evidence="12">The sequence shown here is derived from an EMBL/GenBank/DDBJ whole genome shotgun (WGS) entry which is preliminary data.</text>
</comment>
<dbReference type="GO" id="GO:0055085">
    <property type="term" value="P:transmembrane transport"/>
    <property type="evidence" value="ECO:0007669"/>
    <property type="project" value="InterPro"/>
</dbReference>
<comment type="similarity">
    <text evidence="2 11">Belongs to the mitochondrial carrier (TC 2.A.29) family.</text>
</comment>
<evidence type="ECO:0000256" key="7">
    <source>
        <dbReference type="ARBA" id="ARBA00022989"/>
    </source>
</evidence>
<evidence type="ECO:0000313" key="13">
    <source>
        <dbReference type="Proteomes" id="UP000193642"/>
    </source>
</evidence>
<proteinExistence type="inferred from homology"/>
<evidence type="ECO:0000256" key="6">
    <source>
        <dbReference type="ARBA" id="ARBA00022792"/>
    </source>
</evidence>
<keyword evidence="5" id="KW-0677">Repeat</keyword>
<gene>
    <name evidence="12" type="ORF">BCR33DRAFT_693456</name>
</gene>
<evidence type="ECO:0000256" key="3">
    <source>
        <dbReference type="ARBA" id="ARBA00022448"/>
    </source>
</evidence>
<keyword evidence="6" id="KW-0999">Mitochondrion inner membrane</keyword>
<dbReference type="PROSITE" id="PS50920">
    <property type="entry name" value="SOLCAR"/>
    <property type="match status" value="3"/>
</dbReference>
<feature type="repeat" description="Solcar" evidence="10">
    <location>
        <begin position="39"/>
        <end position="127"/>
    </location>
</feature>
<keyword evidence="13" id="KW-1185">Reference proteome</keyword>
<dbReference type="Proteomes" id="UP000193642">
    <property type="component" value="Unassembled WGS sequence"/>
</dbReference>
<dbReference type="AlphaFoldDB" id="A0A1Y2D1E4"/>
<dbReference type="Pfam" id="PF00153">
    <property type="entry name" value="Mito_carr"/>
    <property type="match status" value="3"/>
</dbReference>
<keyword evidence="7" id="KW-1133">Transmembrane helix</keyword>
<organism evidence="12 13">
    <name type="scientific">Rhizoclosmatium globosum</name>
    <dbReference type="NCBI Taxonomy" id="329046"/>
    <lineage>
        <taxon>Eukaryota</taxon>
        <taxon>Fungi</taxon>
        <taxon>Fungi incertae sedis</taxon>
        <taxon>Chytridiomycota</taxon>
        <taxon>Chytridiomycota incertae sedis</taxon>
        <taxon>Chytridiomycetes</taxon>
        <taxon>Chytridiales</taxon>
        <taxon>Chytriomycetaceae</taxon>
        <taxon>Rhizoclosmatium</taxon>
    </lineage>
</organism>
<keyword evidence="8" id="KW-0496">Mitochondrion</keyword>
<keyword evidence="9 10" id="KW-0472">Membrane</keyword>
<dbReference type="InterPro" id="IPR002067">
    <property type="entry name" value="MCP"/>
</dbReference>
<name>A0A1Y2D1E4_9FUNG</name>
<dbReference type="STRING" id="329046.A0A1Y2D1E4"/>
<evidence type="ECO:0000256" key="1">
    <source>
        <dbReference type="ARBA" id="ARBA00004448"/>
    </source>
</evidence>